<proteinExistence type="predicted"/>
<evidence type="ECO:0000313" key="3">
    <source>
        <dbReference type="Proteomes" id="UP000199006"/>
    </source>
</evidence>
<dbReference type="PANTHER" id="PTHR46889">
    <property type="entry name" value="TRANSPOSASE INSF FOR INSERTION SEQUENCE IS3B-RELATED"/>
    <property type="match status" value="1"/>
</dbReference>
<organism evidence="2 3">
    <name type="scientific">Halanaerobium salsuginis</name>
    <dbReference type="NCBI Taxonomy" id="29563"/>
    <lineage>
        <taxon>Bacteria</taxon>
        <taxon>Bacillati</taxon>
        <taxon>Bacillota</taxon>
        <taxon>Clostridia</taxon>
        <taxon>Halanaerobiales</taxon>
        <taxon>Halanaerobiaceae</taxon>
        <taxon>Halanaerobium</taxon>
    </lineage>
</organism>
<dbReference type="InterPro" id="IPR012337">
    <property type="entry name" value="RNaseH-like_sf"/>
</dbReference>
<gene>
    <name evidence="2" type="ORF">SAMN02983006_02770</name>
</gene>
<dbReference type="Proteomes" id="UP000199006">
    <property type="component" value="Unassembled WGS sequence"/>
</dbReference>
<evidence type="ECO:0000313" key="2">
    <source>
        <dbReference type="EMBL" id="SFM08733.1"/>
    </source>
</evidence>
<reference evidence="2 3" key="1">
    <citation type="submission" date="2016-10" db="EMBL/GenBank/DDBJ databases">
        <authorList>
            <person name="de Groot N.N."/>
        </authorList>
    </citation>
    <scope>NUCLEOTIDE SEQUENCE [LARGE SCALE GENOMIC DNA]</scope>
    <source>
        <strain evidence="2 3">ATCC 51327</strain>
    </source>
</reference>
<dbReference type="Pfam" id="PF00665">
    <property type="entry name" value="rve"/>
    <property type="match status" value="1"/>
</dbReference>
<protein>
    <submittedName>
        <fullName evidence="2">Integrase core domain-containing protein</fullName>
    </submittedName>
</protein>
<feature type="domain" description="Integrase catalytic" evidence="1">
    <location>
        <begin position="39"/>
        <end position="136"/>
    </location>
</feature>
<dbReference type="STRING" id="29563.SAMN02983006_02770"/>
<dbReference type="AlphaFoldDB" id="A0A1I4N0E8"/>
<dbReference type="GO" id="GO:0015074">
    <property type="term" value="P:DNA integration"/>
    <property type="evidence" value="ECO:0007669"/>
    <property type="project" value="InterPro"/>
</dbReference>
<dbReference type="InterPro" id="IPR050900">
    <property type="entry name" value="Transposase_IS3/IS150/IS904"/>
</dbReference>
<dbReference type="PANTHER" id="PTHR46889:SF4">
    <property type="entry name" value="TRANSPOSASE INSO FOR INSERTION SEQUENCE ELEMENT IS911B-RELATED"/>
    <property type="match status" value="1"/>
</dbReference>
<dbReference type="SUPFAM" id="SSF53098">
    <property type="entry name" value="Ribonuclease H-like"/>
    <property type="match status" value="1"/>
</dbReference>
<name>A0A1I4N0E8_9FIRM</name>
<dbReference type="InterPro" id="IPR036397">
    <property type="entry name" value="RNaseH_sf"/>
</dbReference>
<dbReference type="GO" id="GO:0003676">
    <property type="term" value="F:nucleic acid binding"/>
    <property type="evidence" value="ECO:0007669"/>
    <property type="project" value="InterPro"/>
</dbReference>
<dbReference type="EMBL" id="FOTI01000064">
    <property type="protein sequence ID" value="SFM08733.1"/>
    <property type="molecule type" value="Genomic_DNA"/>
</dbReference>
<dbReference type="PROSITE" id="PS50994">
    <property type="entry name" value="INTEGRASE"/>
    <property type="match status" value="1"/>
</dbReference>
<accession>A0A1I4N0E8</accession>
<keyword evidence="3" id="KW-1185">Reference proteome</keyword>
<dbReference type="InterPro" id="IPR001584">
    <property type="entry name" value="Integrase_cat-core"/>
</dbReference>
<evidence type="ECO:0000259" key="1">
    <source>
        <dbReference type="PROSITE" id="PS50994"/>
    </source>
</evidence>
<sequence length="136" mass="15883">MTLNINKRLKKSFNHKRIHRLMRITGLKSVIRRKKRRYVKANPQQVAENLLNREFKAENINQKWLTDVTEFKYGNSKAYLSAIIDLYDKSIVSYVLGHSNNNRLVFKTLDKALENNPGAAPMIHSDRGFQVRQEVA</sequence>
<dbReference type="Gene3D" id="3.30.420.10">
    <property type="entry name" value="Ribonuclease H-like superfamily/Ribonuclease H"/>
    <property type="match status" value="1"/>
</dbReference>